<name>A0A0C2WSE2_AMAMK</name>
<dbReference type="Proteomes" id="UP000054549">
    <property type="component" value="Unassembled WGS sequence"/>
</dbReference>
<accession>A0A0C2WSE2</accession>
<proteinExistence type="predicted"/>
<organism evidence="1 2">
    <name type="scientific">Amanita muscaria (strain Koide BX008)</name>
    <dbReference type="NCBI Taxonomy" id="946122"/>
    <lineage>
        <taxon>Eukaryota</taxon>
        <taxon>Fungi</taxon>
        <taxon>Dikarya</taxon>
        <taxon>Basidiomycota</taxon>
        <taxon>Agaricomycotina</taxon>
        <taxon>Agaricomycetes</taxon>
        <taxon>Agaricomycetidae</taxon>
        <taxon>Agaricales</taxon>
        <taxon>Pluteineae</taxon>
        <taxon>Amanitaceae</taxon>
        <taxon>Amanita</taxon>
    </lineage>
</organism>
<evidence type="ECO:0000313" key="2">
    <source>
        <dbReference type="Proteomes" id="UP000054549"/>
    </source>
</evidence>
<dbReference type="HOGENOM" id="CLU_2145214_0_0_1"/>
<sequence>MEVTNVLLQAKHDKTYRHHPCASTASHTDSTNEIWAAAMFSLDDRIDVQWIALIQMHIVVSRVRRHLLWKSLTSACAMLANLMKTSQILSPNSDVPRSSLRSFDRAEIVHAH</sequence>
<keyword evidence="2" id="KW-1185">Reference proteome</keyword>
<dbReference type="InParanoid" id="A0A0C2WSE2"/>
<evidence type="ECO:0000313" key="1">
    <source>
        <dbReference type="EMBL" id="KIL64592.1"/>
    </source>
</evidence>
<dbReference type="AlphaFoldDB" id="A0A0C2WSE2"/>
<protein>
    <submittedName>
        <fullName evidence="1">Uncharacterized protein</fullName>
    </submittedName>
</protein>
<reference evidence="1 2" key="1">
    <citation type="submission" date="2014-04" db="EMBL/GenBank/DDBJ databases">
        <title>Evolutionary Origins and Diversification of the Mycorrhizal Mutualists.</title>
        <authorList>
            <consortium name="DOE Joint Genome Institute"/>
            <consortium name="Mycorrhizal Genomics Consortium"/>
            <person name="Kohler A."/>
            <person name="Kuo A."/>
            <person name="Nagy L.G."/>
            <person name="Floudas D."/>
            <person name="Copeland A."/>
            <person name="Barry K.W."/>
            <person name="Cichocki N."/>
            <person name="Veneault-Fourrey C."/>
            <person name="LaButti K."/>
            <person name="Lindquist E.A."/>
            <person name="Lipzen A."/>
            <person name="Lundell T."/>
            <person name="Morin E."/>
            <person name="Murat C."/>
            <person name="Riley R."/>
            <person name="Ohm R."/>
            <person name="Sun H."/>
            <person name="Tunlid A."/>
            <person name="Henrissat B."/>
            <person name="Grigoriev I.V."/>
            <person name="Hibbett D.S."/>
            <person name="Martin F."/>
        </authorList>
    </citation>
    <scope>NUCLEOTIDE SEQUENCE [LARGE SCALE GENOMIC DNA]</scope>
    <source>
        <strain evidence="1 2">Koide BX008</strain>
    </source>
</reference>
<gene>
    <name evidence="1" type="ORF">M378DRAFT_163052</name>
</gene>
<dbReference type="EMBL" id="KN818248">
    <property type="protein sequence ID" value="KIL64592.1"/>
    <property type="molecule type" value="Genomic_DNA"/>
</dbReference>